<feature type="region of interest" description="Disordered" evidence="5">
    <location>
        <begin position="829"/>
        <end position="883"/>
    </location>
</feature>
<feature type="compositionally biased region" description="Low complexity" evidence="5">
    <location>
        <begin position="158"/>
        <end position="169"/>
    </location>
</feature>
<dbReference type="InterPro" id="IPR008197">
    <property type="entry name" value="WAP_dom"/>
</dbReference>
<feature type="chain" id="PRO_5040311705" evidence="6">
    <location>
        <begin position="21"/>
        <end position="1624"/>
    </location>
</feature>
<feature type="domain" description="WAP" evidence="8">
    <location>
        <begin position="195"/>
        <end position="248"/>
    </location>
</feature>
<feature type="domain" description="Sushi" evidence="7">
    <location>
        <begin position="880"/>
        <end position="946"/>
    </location>
</feature>
<evidence type="ECO:0000256" key="4">
    <source>
        <dbReference type="PROSITE-ProRule" id="PRU00302"/>
    </source>
</evidence>
<dbReference type="InterPro" id="IPR051277">
    <property type="entry name" value="SEZ6_CSMD_C4BPB_Regulators"/>
</dbReference>
<feature type="disulfide bond" evidence="4">
    <location>
        <begin position="994"/>
        <end position="1021"/>
    </location>
</feature>
<name>A0A9P0AW28_BRAAE</name>
<dbReference type="FunFam" id="2.10.70.10:FF:000086">
    <property type="entry name" value="Hig-anchoring scaffold protein, isoform A"/>
    <property type="match status" value="1"/>
</dbReference>
<keyword evidence="2" id="KW-0677">Repeat</keyword>
<dbReference type="OrthoDB" id="5804959at2759"/>
<dbReference type="Gene3D" id="2.10.70.10">
    <property type="entry name" value="Complement Module, domain 1"/>
    <property type="match status" value="17"/>
</dbReference>
<keyword evidence="10" id="KW-1185">Reference proteome</keyword>
<feature type="disulfide bond" evidence="4">
    <location>
        <begin position="277"/>
        <end position="304"/>
    </location>
</feature>
<feature type="domain" description="WAP" evidence="8">
    <location>
        <begin position="38"/>
        <end position="91"/>
    </location>
</feature>
<comment type="caution">
    <text evidence="4">Lacks conserved residue(s) required for the propagation of feature annotation.</text>
</comment>
<feature type="domain" description="Sushi" evidence="7">
    <location>
        <begin position="962"/>
        <end position="1023"/>
    </location>
</feature>
<evidence type="ECO:0000256" key="6">
    <source>
        <dbReference type="SAM" id="SignalP"/>
    </source>
</evidence>
<feature type="disulfide bond" evidence="4">
    <location>
        <begin position="1591"/>
        <end position="1618"/>
    </location>
</feature>
<feature type="domain" description="Sushi" evidence="7">
    <location>
        <begin position="618"/>
        <end position="675"/>
    </location>
</feature>
<evidence type="ECO:0000256" key="1">
    <source>
        <dbReference type="ARBA" id="ARBA00022729"/>
    </source>
</evidence>
<evidence type="ECO:0000259" key="8">
    <source>
        <dbReference type="PROSITE" id="PS51390"/>
    </source>
</evidence>
<feature type="disulfide bond" evidence="4">
    <location>
        <begin position="463"/>
        <end position="490"/>
    </location>
</feature>
<feature type="disulfide bond" evidence="4">
    <location>
        <begin position="1532"/>
        <end position="1559"/>
    </location>
</feature>
<feature type="domain" description="Sushi" evidence="7">
    <location>
        <begin position="676"/>
        <end position="747"/>
    </location>
</feature>
<dbReference type="Pfam" id="PF00095">
    <property type="entry name" value="WAP"/>
    <property type="match status" value="2"/>
</dbReference>
<dbReference type="EMBL" id="OV121133">
    <property type="protein sequence ID" value="CAH0550196.1"/>
    <property type="molecule type" value="Genomic_DNA"/>
</dbReference>
<feature type="domain" description="Sushi" evidence="7">
    <location>
        <begin position="435"/>
        <end position="492"/>
    </location>
</feature>
<reference evidence="9" key="1">
    <citation type="submission" date="2021-12" db="EMBL/GenBank/DDBJ databases">
        <authorList>
            <person name="King R."/>
        </authorList>
    </citation>
    <scope>NUCLEOTIDE SEQUENCE</scope>
</reference>
<protein>
    <submittedName>
        <fullName evidence="9">Uncharacterized protein</fullName>
    </submittedName>
</protein>
<gene>
    <name evidence="9" type="ORF">MELIAE_LOCUS3074</name>
</gene>
<dbReference type="SUPFAM" id="SSF57535">
    <property type="entry name" value="Complement control module/SCR domain"/>
    <property type="match status" value="16"/>
</dbReference>
<proteinExistence type="predicted"/>
<feature type="region of interest" description="Disordered" evidence="5">
    <location>
        <begin position="158"/>
        <end position="204"/>
    </location>
</feature>
<dbReference type="PANTHER" id="PTHR45656:SF4">
    <property type="entry name" value="PROTEIN CBR-CLEC-78"/>
    <property type="match status" value="1"/>
</dbReference>
<feature type="domain" description="Sushi" evidence="7">
    <location>
        <begin position="1443"/>
        <end position="1502"/>
    </location>
</feature>
<feature type="domain" description="Sushi" evidence="7">
    <location>
        <begin position="1125"/>
        <end position="1191"/>
    </location>
</feature>
<dbReference type="Proteomes" id="UP001154078">
    <property type="component" value="Chromosome 2"/>
</dbReference>
<keyword evidence="3 4" id="KW-1015">Disulfide bond</keyword>
<sequence>MMKSCIYVLFIVSFIGRSLSFLSGEKGNNKEGGMEQMSNNFLTSLCERNEKNALLLGQTCLKQQCTSDKDCPDKTKCVCDGACGKSCVDPDLICPLPDEVPFAQLTSNGRAHGATALYTCHQGYFMVGTATRSCQGDGKWTGDSPVCTANVNSRVLRAADGSTTTTTATPDDDDDDWEEEDSSEIDDDGRIYKNPRNSPSTLCPRDEEQATLLGQKCLRKCSSDEDCKSKKKKCLCDGACGMSCIKPDRECPEPEEIAFGSVSASGRLFGARATYSCQHGYHVVGLQSRSCQADGKWAGTAPACKQNIYCLSPPTIDHARQNALAEQTTFDLDSTLQYYCHTGYVTNGFPRAKCLAIDGQASWYGPDISCEPRSCGAPTDISHGWHAGECYTYGCRITYHCAEGYELVGRNERFCQADGTWMPKELPTCVLVTAVQCAPPENPRHGKAVYTSCSYNSVVSYECKYGYTLLGESTRRCGADKKWSGTQPTCKEINCGHPGRLWNGWLENIEGGTGLGASIIFRCHEGMLLEGNTSTVCQIDGKWRYPLPRCFAPCVVPHVTQGRVILVSRNDTATTSTVVQHGEALEVDCNDQYEFLASVLEVTCNNGTWTHIPKCEPARCKFLPKSPKYGMVMAPKMEHGMKARFKCKDGYSLKGNPLVQCYFGNWTGEAPKCEEVYCPYPGNVDHGKILLVGNMGLYDYRPYVRKVINNKQIMYDCDKGYVLSEGPPGATCIGGRWSPGQLPTCLLGQHPRLRWNRRRRSIVVEKYKRAFIRHHKLHYHNREKRNVHNYLHELEELFDVKKLKKRTSIKTLSKRLSEAIERYKRALKGGSSSRTFGNAHKSSSNSLNLRRGNKKNKNNIDEEEEEYAISKPPPKHKNKGPCDALSSEPFVNVEIVKHGKDPNASFSSGTVVKMACGVGYGLNMPENKTAKCMRGKWKPVKPVCLILPCFAPITENGIYMLSKSNLPENSTLDPDVPLNETISIENGQVVEFSCEEGYTVQGPSNLRCWHGDWTVTSMPECTPAPCQLPKIINGQYLSGYRAGLTIANGSSVTFQCDTDYTTSAAQTVQCTLGQLYPSTPVCTPEPGSVGILENKVVKVPEYFSGSDIVRGGDITVVDYGTLSGKYCGPPAKVRGSLVYKNGEPLVDDEHNFPDGTEVTFNCIESIMGERTTWKIICEDGSWIGRSFNCDEDDLTSKSDLNNNSTCTFRNQEPNVISFYNDQQIREEVVEFPAGAVLISRCQDIGKYAMIGPDKRRCMGGDWDGTKPACFGLNQENDYSMEKPPTILFRHQLGPIAQSNDGKLIVYPGTILHMECLWIRRFGNPKWTISHDYRKYPEGWSTDPGRDSQLEYRLSIFHATKDDSGLFTCVTPARYTHSVEIEVKAVHCPGVPQRRGLAVSSQKTKMNSRIKFSCNNGNSLIGAADITCLPSGNWSSPFPICESVECGEVGPGLGARLKALVVSREVGGRAVFSCDSGFGIRGPQETVCQPNGEWALPYPVCEEVTCDLPTPPDNGYIQGTGPYKAGDVIQFNCNPDYMMEGQPIIACQENGRWSGKLPKCLQACSYPGTTISGRMSAVKFYYKIGENITFSCDDGLQLKGAAMLKCLRNGKWSNAIPTCFSNGGR</sequence>
<dbReference type="GO" id="GO:0030414">
    <property type="term" value="F:peptidase inhibitor activity"/>
    <property type="evidence" value="ECO:0007669"/>
    <property type="project" value="InterPro"/>
</dbReference>
<feature type="domain" description="Sushi" evidence="7">
    <location>
        <begin position="308"/>
        <end position="372"/>
    </location>
</feature>
<feature type="domain" description="Sushi" evidence="7">
    <location>
        <begin position="1503"/>
        <end position="1561"/>
    </location>
</feature>
<organism evidence="9 10">
    <name type="scientific">Brassicogethes aeneus</name>
    <name type="common">Rape pollen beetle</name>
    <name type="synonym">Meligethes aeneus</name>
    <dbReference type="NCBI Taxonomy" id="1431903"/>
    <lineage>
        <taxon>Eukaryota</taxon>
        <taxon>Metazoa</taxon>
        <taxon>Ecdysozoa</taxon>
        <taxon>Arthropoda</taxon>
        <taxon>Hexapoda</taxon>
        <taxon>Insecta</taxon>
        <taxon>Pterygota</taxon>
        <taxon>Neoptera</taxon>
        <taxon>Endopterygota</taxon>
        <taxon>Coleoptera</taxon>
        <taxon>Polyphaga</taxon>
        <taxon>Cucujiformia</taxon>
        <taxon>Nitidulidae</taxon>
        <taxon>Meligethinae</taxon>
        <taxon>Brassicogethes</taxon>
    </lineage>
</organism>
<evidence type="ECO:0000256" key="5">
    <source>
        <dbReference type="SAM" id="MobiDB-lite"/>
    </source>
</evidence>
<dbReference type="SMART" id="SM00032">
    <property type="entry name" value="CCP"/>
    <property type="match status" value="18"/>
</dbReference>
<keyword evidence="1 6" id="KW-0732">Signal</keyword>
<keyword evidence="4" id="KW-0768">Sushi</keyword>
<feature type="signal peptide" evidence="6">
    <location>
        <begin position="1"/>
        <end position="20"/>
    </location>
</feature>
<dbReference type="InterPro" id="IPR000436">
    <property type="entry name" value="Sushi_SCR_CCP_dom"/>
</dbReference>
<evidence type="ECO:0000313" key="9">
    <source>
        <dbReference type="EMBL" id="CAH0550196.1"/>
    </source>
</evidence>
<feature type="domain" description="Sushi" evidence="7">
    <location>
        <begin position="493"/>
        <end position="552"/>
    </location>
</feature>
<feature type="domain" description="Sushi" evidence="7">
    <location>
        <begin position="249"/>
        <end position="306"/>
    </location>
</feature>
<evidence type="ECO:0000313" key="10">
    <source>
        <dbReference type="Proteomes" id="UP001154078"/>
    </source>
</evidence>
<feature type="domain" description="Sushi" evidence="7">
    <location>
        <begin position="1562"/>
        <end position="1620"/>
    </location>
</feature>
<dbReference type="InterPro" id="IPR035976">
    <property type="entry name" value="Sushi/SCR/CCP_sf"/>
</dbReference>
<feature type="domain" description="Sushi" evidence="7">
    <location>
        <begin position="85"/>
        <end position="149"/>
    </location>
</feature>
<evidence type="ECO:0000256" key="2">
    <source>
        <dbReference type="ARBA" id="ARBA00022737"/>
    </source>
</evidence>
<feature type="compositionally biased region" description="Acidic residues" evidence="5">
    <location>
        <begin position="170"/>
        <end position="187"/>
    </location>
</feature>
<dbReference type="PROSITE" id="PS50923">
    <property type="entry name" value="SUSHI"/>
    <property type="match status" value="15"/>
</dbReference>
<feature type="domain" description="Sushi" evidence="7">
    <location>
        <begin position="373"/>
        <end position="431"/>
    </location>
</feature>
<feature type="disulfide bond" evidence="4">
    <location>
        <begin position="120"/>
        <end position="147"/>
    </location>
</feature>
<feature type="disulfide bond" evidence="4">
    <location>
        <begin position="1413"/>
        <end position="1440"/>
    </location>
</feature>
<feature type="domain" description="Sushi" evidence="7">
    <location>
        <begin position="1385"/>
        <end position="1442"/>
    </location>
</feature>
<dbReference type="PANTHER" id="PTHR45656">
    <property type="entry name" value="PROTEIN CBR-CLEC-78"/>
    <property type="match status" value="1"/>
</dbReference>
<feature type="disulfide bond" evidence="4">
    <location>
        <begin position="1162"/>
        <end position="1189"/>
    </location>
</feature>
<dbReference type="Pfam" id="PF00084">
    <property type="entry name" value="Sushi"/>
    <property type="match status" value="14"/>
</dbReference>
<dbReference type="CDD" id="cd00033">
    <property type="entry name" value="CCP"/>
    <property type="match status" value="13"/>
</dbReference>
<evidence type="ECO:0000259" key="7">
    <source>
        <dbReference type="PROSITE" id="PS50923"/>
    </source>
</evidence>
<dbReference type="GO" id="GO:0005576">
    <property type="term" value="C:extracellular region"/>
    <property type="evidence" value="ECO:0007669"/>
    <property type="project" value="InterPro"/>
</dbReference>
<evidence type="ECO:0000256" key="3">
    <source>
        <dbReference type="ARBA" id="ARBA00023157"/>
    </source>
</evidence>
<dbReference type="PROSITE" id="PS51390">
    <property type="entry name" value="WAP"/>
    <property type="match status" value="2"/>
</dbReference>
<feature type="disulfide bond" evidence="4">
    <location>
        <begin position="523"/>
        <end position="550"/>
    </location>
</feature>
<accession>A0A9P0AW28</accession>
<feature type="disulfide bond" evidence="4">
    <location>
        <begin position="1473"/>
        <end position="1500"/>
    </location>
</feature>